<dbReference type="InterPro" id="IPR001875">
    <property type="entry name" value="DED_dom"/>
</dbReference>
<dbReference type="PROSITE" id="PS50017">
    <property type="entry name" value="DEATH_DOMAIN"/>
    <property type="match status" value="1"/>
</dbReference>
<dbReference type="OMA" id="CKMNLVA"/>
<evidence type="ECO:0000259" key="2">
    <source>
        <dbReference type="PROSITE" id="PS50168"/>
    </source>
</evidence>
<dbReference type="GO" id="GO:0005123">
    <property type="term" value="F:death receptor binding"/>
    <property type="evidence" value="ECO:0007669"/>
    <property type="project" value="TreeGrafter"/>
</dbReference>
<dbReference type="GO" id="GO:0097191">
    <property type="term" value="P:extrinsic apoptotic signaling pathway"/>
    <property type="evidence" value="ECO:0007669"/>
    <property type="project" value="TreeGrafter"/>
</dbReference>
<dbReference type="InterPro" id="IPR011029">
    <property type="entry name" value="DEATH-like_dom_sf"/>
</dbReference>
<feature type="domain" description="DED" evidence="2">
    <location>
        <begin position="5"/>
        <end position="84"/>
    </location>
</feature>
<evidence type="ECO:0000259" key="1">
    <source>
        <dbReference type="PROSITE" id="PS50017"/>
    </source>
</evidence>
<dbReference type="GO" id="GO:0045089">
    <property type="term" value="P:positive regulation of innate immune response"/>
    <property type="evidence" value="ECO:0007669"/>
    <property type="project" value="TreeGrafter"/>
</dbReference>
<organism evidence="3 4">
    <name type="scientific">Amphilophus citrinellus</name>
    <name type="common">Midas cichlid</name>
    <name type="synonym">Cichlasoma citrinellum</name>
    <dbReference type="NCBI Taxonomy" id="61819"/>
    <lineage>
        <taxon>Eukaryota</taxon>
        <taxon>Metazoa</taxon>
        <taxon>Chordata</taxon>
        <taxon>Craniata</taxon>
        <taxon>Vertebrata</taxon>
        <taxon>Euteleostomi</taxon>
        <taxon>Actinopterygii</taxon>
        <taxon>Neopterygii</taxon>
        <taxon>Teleostei</taxon>
        <taxon>Neoteleostei</taxon>
        <taxon>Acanthomorphata</taxon>
        <taxon>Ovalentaria</taxon>
        <taxon>Cichlomorphae</taxon>
        <taxon>Cichliformes</taxon>
        <taxon>Cichlidae</taxon>
        <taxon>New World cichlids</taxon>
        <taxon>Cichlasomatinae</taxon>
        <taxon>Heroini</taxon>
        <taxon>Amphilophus</taxon>
    </lineage>
</organism>
<dbReference type="PANTHER" id="PTHR15077:SF10">
    <property type="entry name" value="FAS-ASSOCIATED DEATH DOMAIN PROTEIN"/>
    <property type="match status" value="1"/>
</dbReference>
<dbReference type="GO" id="GO:0031265">
    <property type="term" value="C:CD95 death-inducing signaling complex"/>
    <property type="evidence" value="ECO:0007669"/>
    <property type="project" value="TreeGrafter"/>
</dbReference>
<dbReference type="GO" id="GO:0089720">
    <property type="term" value="F:caspase binding"/>
    <property type="evidence" value="ECO:0007669"/>
    <property type="project" value="TreeGrafter"/>
</dbReference>
<dbReference type="Gene3D" id="1.10.533.10">
    <property type="entry name" value="Death Domain, Fas"/>
    <property type="match status" value="2"/>
</dbReference>
<accession>A0A3Q0QX89</accession>
<dbReference type="PROSITE" id="PS50168">
    <property type="entry name" value="DED"/>
    <property type="match status" value="1"/>
</dbReference>
<dbReference type="PANTHER" id="PTHR15077">
    <property type="entry name" value="FAS-ASSOCIATING DEATH DOMAIN-CONTAINING PROTEIN FADD"/>
    <property type="match status" value="1"/>
</dbReference>
<dbReference type="FunFam" id="1.10.533.10:FF:000059">
    <property type="entry name" value="Fas-associated via death domain"/>
    <property type="match status" value="1"/>
</dbReference>
<dbReference type="Pfam" id="PF00531">
    <property type="entry name" value="Death"/>
    <property type="match status" value="1"/>
</dbReference>
<sequence length="190" mass="22021">MSSLWFNKVLLEISNELSSSQLEQLKFLLRDKNFGKKVLENIDNGLKLFELMKERNYLAADKTELLSNLLKDINRQDLAEKINNFIIQPDPNYGLDEAEEEKLKTATEVIAENLGKNWRKLGRKLGLTETRLDSISTRHPSDLQETAMELLKEWRKDQRADAQVKKLIDALRACQMNLTADKLIFQVKCK</sequence>
<dbReference type="InterPro" id="IPR016729">
    <property type="entry name" value="FADD"/>
</dbReference>
<protein>
    <submittedName>
        <fullName evidence="3">Fas (tnfrsf6)-associated via death domain</fullName>
    </submittedName>
</protein>
<dbReference type="SMART" id="SM00031">
    <property type="entry name" value="DED"/>
    <property type="match status" value="1"/>
</dbReference>
<evidence type="ECO:0000313" key="3">
    <source>
        <dbReference type="Ensembl" id="ENSACIP00000002787.1"/>
    </source>
</evidence>
<dbReference type="GO" id="GO:0042981">
    <property type="term" value="P:regulation of apoptotic process"/>
    <property type="evidence" value="ECO:0007669"/>
    <property type="project" value="InterPro"/>
</dbReference>
<name>A0A3Q0QX89_AMPCI</name>
<dbReference type="Ensembl" id="ENSACIT00000002885.1">
    <property type="protein sequence ID" value="ENSACIP00000002787.1"/>
    <property type="gene ID" value="ENSACIG00000002213.1"/>
</dbReference>
<keyword evidence="4" id="KW-1185">Reference proteome</keyword>
<reference evidence="3" key="1">
    <citation type="submission" date="2025-08" db="UniProtKB">
        <authorList>
            <consortium name="Ensembl"/>
        </authorList>
    </citation>
    <scope>IDENTIFICATION</scope>
</reference>
<dbReference type="Pfam" id="PF01335">
    <property type="entry name" value="DED"/>
    <property type="match status" value="1"/>
</dbReference>
<dbReference type="SMART" id="SM00005">
    <property type="entry name" value="DEATH"/>
    <property type="match status" value="1"/>
</dbReference>
<proteinExistence type="predicted"/>
<dbReference type="GeneTree" id="ENSGT00390000002105"/>
<reference evidence="3" key="2">
    <citation type="submission" date="2025-09" db="UniProtKB">
        <authorList>
            <consortium name="Ensembl"/>
        </authorList>
    </citation>
    <scope>IDENTIFICATION</scope>
</reference>
<dbReference type="Proteomes" id="UP000261340">
    <property type="component" value="Unplaced"/>
</dbReference>
<dbReference type="AlphaFoldDB" id="A0A3Q0QX89"/>
<dbReference type="InterPro" id="IPR000488">
    <property type="entry name" value="Death_dom"/>
</dbReference>
<dbReference type="CDD" id="cd08336">
    <property type="entry name" value="DED_FADD"/>
    <property type="match status" value="1"/>
</dbReference>
<dbReference type="SUPFAM" id="SSF47986">
    <property type="entry name" value="DEATH domain"/>
    <property type="match status" value="1"/>
</dbReference>
<feature type="domain" description="Death" evidence="1">
    <location>
        <begin position="103"/>
        <end position="187"/>
    </location>
</feature>
<evidence type="ECO:0000313" key="4">
    <source>
        <dbReference type="Proteomes" id="UP000261340"/>
    </source>
</evidence>